<gene>
    <name evidence="1" type="ORF">SAMN04488050_102129</name>
</gene>
<dbReference type="RefSeq" id="WP_092419214.1">
    <property type="nucleotide sequence ID" value="NZ_FNCL01000001.1"/>
</dbReference>
<keyword evidence="2" id="KW-1185">Reference proteome</keyword>
<dbReference type="AlphaFoldDB" id="A0A1I6QK70"/>
<dbReference type="InterPro" id="IPR010767">
    <property type="entry name" value="Phage_CGC-2007_Cje0229"/>
</dbReference>
<reference evidence="2" key="1">
    <citation type="submission" date="2016-10" db="EMBL/GenBank/DDBJ databases">
        <authorList>
            <person name="Varghese N."/>
            <person name="Submissions S."/>
        </authorList>
    </citation>
    <scope>NUCLEOTIDE SEQUENCE [LARGE SCALE GENOMIC DNA]</scope>
    <source>
        <strain evidence="2">DSM 26894</strain>
    </source>
</reference>
<organism evidence="1 2">
    <name type="scientific">Alloyangia pacifica</name>
    <dbReference type="NCBI Taxonomy" id="311180"/>
    <lineage>
        <taxon>Bacteria</taxon>
        <taxon>Pseudomonadati</taxon>
        <taxon>Pseudomonadota</taxon>
        <taxon>Alphaproteobacteria</taxon>
        <taxon>Rhodobacterales</taxon>
        <taxon>Roseobacteraceae</taxon>
        <taxon>Alloyangia</taxon>
    </lineage>
</organism>
<dbReference type="EMBL" id="FOZW01000002">
    <property type="protein sequence ID" value="SFS52877.1"/>
    <property type="molecule type" value="Genomic_DNA"/>
</dbReference>
<proteinExistence type="predicted"/>
<dbReference type="Pfam" id="PF07087">
    <property type="entry name" value="DUF1353"/>
    <property type="match status" value="1"/>
</dbReference>
<evidence type="ECO:0000313" key="1">
    <source>
        <dbReference type="EMBL" id="SFS52877.1"/>
    </source>
</evidence>
<protein>
    <recommendedName>
        <fullName evidence="3">DUF1353 domain-containing protein</fullName>
    </recommendedName>
</protein>
<dbReference type="STRING" id="311180.SAMN04488050_102129"/>
<dbReference type="Proteomes" id="UP000199392">
    <property type="component" value="Unassembled WGS sequence"/>
</dbReference>
<evidence type="ECO:0000313" key="2">
    <source>
        <dbReference type="Proteomes" id="UP000199392"/>
    </source>
</evidence>
<evidence type="ECO:0008006" key="3">
    <source>
        <dbReference type="Google" id="ProtNLM"/>
    </source>
</evidence>
<accession>A0A1I6QK70</accession>
<dbReference type="OrthoDB" id="7906242at2"/>
<name>A0A1I6QK70_9RHOB</name>
<sequence length="115" mass="12910">MSAYTHALDWCERHGVGYRVTHALSWDVGRPGSGLQVTVPPGFGFEVSVPRWLWWAANPHRPEYLKAAALHDYTLQSGWDRISGGALFHAGLKADGVGRMRRLAMTLAVMLYRFQ</sequence>